<keyword evidence="1" id="KW-0472">Membrane</keyword>
<accession>A0A644Z8D9</accession>
<comment type="caution">
    <text evidence="2">The sequence shown here is derived from an EMBL/GenBank/DDBJ whole genome shotgun (WGS) entry which is preliminary data.</text>
</comment>
<gene>
    <name evidence="2" type="ORF">SDC9_83493</name>
</gene>
<evidence type="ECO:0000313" key="2">
    <source>
        <dbReference type="EMBL" id="MPM36889.1"/>
    </source>
</evidence>
<dbReference type="EMBL" id="VSSQ01007757">
    <property type="protein sequence ID" value="MPM36889.1"/>
    <property type="molecule type" value="Genomic_DNA"/>
</dbReference>
<sequence length="153" mass="17677">MHIRKCTSGYVIVIPEEQRFESRRDLPLQFNLTSCVFGRIYIFSGIVIYEISVIFLIIGCNRQAEIIGYLAVIGALHGKLSIIPAAQHQRRTLERQRRERINIHYPANGISAVKCSLCSAQNLDTLNILKFKIECRRIETRHIIYIQTYGLRT</sequence>
<organism evidence="2">
    <name type="scientific">bioreactor metagenome</name>
    <dbReference type="NCBI Taxonomy" id="1076179"/>
    <lineage>
        <taxon>unclassified sequences</taxon>
        <taxon>metagenomes</taxon>
        <taxon>ecological metagenomes</taxon>
    </lineage>
</organism>
<keyword evidence="1" id="KW-1133">Transmembrane helix</keyword>
<reference evidence="2" key="1">
    <citation type="submission" date="2019-08" db="EMBL/GenBank/DDBJ databases">
        <authorList>
            <person name="Kucharzyk K."/>
            <person name="Murdoch R.W."/>
            <person name="Higgins S."/>
            <person name="Loffler F."/>
        </authorList>
    </citation>
    <scope>NUCLEOTIDE SEQUENCE</scope>
</reference>
<keyword evidence="1" id="KW-0812">Transmembrane</keyword>
<evidence type="ECO:0000256" key="1">
    <source>
        <dbReference type="SAM" id="Phobius"/>
    </source>
</evidence>
<name>A0A644Z8D9_9ZZZZ</name>
<feature type="transmembrane region" description="Helical" evidence="1">
    <location>
        <begin position="66"/>
        <end position="86"/>
    </location>
</feature>
<protein>
    <submittedName>
        <fullName evidence="2">Uncharacterized protein</fullName>
    </submittedName>
</protein>
<feature type="transmembrane region" description="Helical" evidence="1">
    <location>
        <begin position="40"/>
        <end position="60"/>
    </location>
</feature>
<dbReference type="AlphaFoldDB" id="A0A644Z8D9"/>
<proteinExistence type="predicted"/>